<proteinExistence type="predicted"/>
<keyword evidence="1" id="KW-1133">Transmembrane helix</keyword>
<reference evidence="2" key="1">
    <citation type="journal article" date="2020" name="mSystems">
        <title>Genome- and Community-Level Interaction Insights into Carbon Utilization and Element Cycling Functions of Hydrothermarchaeota in Hydrothermal Sediment.</title>
        <authorList>
            <person name="Zhou Z."/>
            <person name="Liu Y."/>
            <person name="Xu W."/>
            <person name="Pan J."/>
            <person name="Luo Z.H."/>
            <person name="Li M."/>
        </authorList>
    </citation>
    <scope>NUCLEOTIDE SEQUENCE [LARGE SCALE GENOMIC DNA]</scope>
    <source>
        <strain evidence="2">HyVt-458</strain>
    </source>
</reference>
<evidence type="ECO:0000313" key="2">
    <source>
        <dbReference type="EMBL" id="HEC07636.1"/>
    </source>
</evidence>
<accession>A0A831RXU1</accession>
<name>A0A831RXU1_9GAMM</name>
<organism evidence="2">
    <name type="scientific">Thiolapillus brandeum</name>
    <dbReference type="NCBI Taxonomy" id="1076588"/>
    <lineage>
        <taxon>Bacteria</taxon>
        <taxon>Pseudomonadati</taxon>
        <taxon>Pseudomonadota</taxon>
        <taxon>Gammaproteobacteria</taxon>
        <taxon>Chromatiales</taxon>
        <taxon>Sedimenticolaceae</taxon>
        <taxon>Thiolapillus</taxon>
    </lineage>
</organism>
<comment type="caution">
    <text evidence="2">The sequence shown here is derived from an EMBL/GenBank/DDBJ whole genome shotgun (WGS) entry which is preliminary data.</text>
</comment>
<keyword evidence="1" id="KW-0812">Transmembrane</keyword>
<protein>
    <submittedName>
        <fullName evidence="2">Uncharacterized protein</fullName>
    </submittedName>
</protein>
<gene>
    <name evidence="2" type="ORF">ENJ12_12330</name>
</gene>
<keyword evidence="1" id="KW-0472">Membrane</keyword>
<sequence>MGDRPSSRLVWLGFFGVILVLALLAGFAFLRGGRQLAELQVQQQAEPVQQLLYVILNGEQRVVPEAKRLQLSLDMQSAVDEEQGKLLERMRQQIDAAVDTAFAPVHDHVGDFADWYYSLTGEYMRYAHAVGGDMGEYMQQRLKETVFLPAALEANLDNMLADINARFSRDIRQSGDRLASRLQLVIAAGSWPVGSGEPVFGDSLNLDEMFASGVQLSSRDLNRQVVAALAATGTGVALAKGVGAVVVKKTLAKVAGTKSFHVASALLAKLVAKSAVKGGGILAGAGAGTAICSPAGPGALVCGAIGGLIAWLAVDKAVIELDEALNRDVFEDDMHAAITAQQQQLKAALQQAYARVLNAGFAPVKQGARTLAVPAGKFTPADSVFRDY</sequence>
<dbReference type="AlphaFoldDB" id="A0A831RXU1"/>
<dbReference type="Proteomes" id="UP000886339">
    <property type="component" value="Unassembled WGS sequence"/>
</dbReference>
<dbReference type="EMBL" id="DRLF01000423">
    <property type="protein sequence ID" value="HEC07636.1"/>
    <property type="molecule type" value="Genomic_DNA"/>
</dbReference>
<evidence type="ECO:0000256" key="1">
    <source>
        <dbReference type="SAM" id="Phobius"/>
    </source>
</evidence>
<feature type="transmembrane region" description="Helical" evidence="1">
    <location>
        <begin position="9"/>
        <end position="30"/>
    </location>
</feature>